<keyword evidence="1" id="KW-0175">Coiled coil</keyword>
<reference evidence="2" key="1">
    <citation type="submission" date="2020-05" db="EMBL/GenBank/DDBJ databases">
        <authorList>
            <person name="Chiriac C."/>
            <person name="Salcher M."/>
            <person name="Ghai R."/>
            <person name="Kavagutti S V."/>
        </authorList>
    </citation>
    <scope>NUCLEOTIDE SEQUENCE</scope>
</reference>
<protein>
    <submittedName>
        <fullName evidence="2">Unannotated protein</fullName>
    </submittedName>
</protein>
<dbReference type="AlphaFoldDB" id="A0A6J7GAU5"/>
<accession>A0A6J7GAU5</accession>
<gene>
    <name evidence="2" type="ORF">UFOPK3592_00584</name>
</gene>
<sequence>MEQVTLMKEVQPLLEQMKQVQTEEMEPLIKMLEMKLQHKQEELQLKMDQMKMEVHRLARL</sequence>
<evidence type="ECO:0000313" key="2">
    <source>
        <dbReference type="EMBL" id="CAB4903608.1"/>
    </source>
</evidence>
<organism evidence="2">
    <name type="scientific">freshwater metagenome</name>
    <dbReference type="NCBI Taxonomy" id="449393"/>
    <lineage>
        <taxon>unclassified sequences</taxon>
        <taxon>metagenomes</taxon>
        <taxon>ecological metagenomes</taxon>
    </lineage>
</organism>
<feature type="coiled-coil region" evidence="1">
    <location>
        <begin position="29"/>
        <end position="60"/>
    </location>
</feature>
<dbReference type="EMBL" id="CAFBML010000061">
    <property type="protein sequence ID" value="CAB4903608.1"/>
    <property type="molecule type" value="Genomic_DNA"/>
</dbReference>
<name>A0A6J7GAU5_9ZZZZ</name>
<proteinExistence type="predicted"/>
<evidence type="ECO:0000256" key="1">
    <source>
        <dbReference type="SAM" id="Coils"/>
    </source>
</evidence>